<gene>
    <name evidence="1" type="ORF">CDAR_562891</name>
</gene>
<dbReference type="EMBL" id="BPLQ01015714">
    <property type="protein sequence ID" value="GIY90616.1"/>
    <property type="molecule type" value="Genomic_DNA"/>
</dbReference>
<comment type="caution">
    <text evidence="1">The sequence shown here is derived from an EMBL/GenBank/DDBJ whole genome shotgun (WGS) entry which is preliminary data.</text>
</comment>
<keyword evidence="2" id="KW-1185">Reference proteome</keyword>
<accession>A0AAV4X9H3</accession>
<dbReference type="Proteomes" id="UP001054837">
    <property type="component" value="Unassembled WGS sequence"/>
</dbReference>
<sequence>MRTFSSEISPWRVGRREKGASRFFPIPALEPPRQERERDCERREAVRGGRRRRRQCCQAMAESQLGGGFAIVVVETADRRIKLYGKKDFALLFADSFRKDKAIVGLMMLAVMSGWSTFRTGPYRFVTAELITRKGISGSLCSACISPLLTVTVIIEPKGALSLL</sequence>
<proteinExistence type="predicted"/>
<dbReference type="AlphaFoldDB" id="A0AAV4X9H3"/>
<evidence type="ECO:0000313" key="1">
    <source>
        <dbReference type="EMBL" id="GIY90616.1"/>
    </source>
</evidence>
<protein>
    <submittedName>
        <fullName evidence="1">Uncharacterized protein</fullName>
    </submittedName>
</protein>
<evidence type="ECO:0000313" key="2">
    <source>
        <dbReference type="Proteomes" id="UP001054837"/>
    </source>
</evidence>
<organism evidence="1 2">
    <name type="scientific">Caerostris darwini</name>
    <dbReference type="NCBI Taxonomy" id="1538125"/>
    <lineage>
        <taxon>Eukaryota</taxon>
        <taxon>Metazoa</taxon>
        <taxon>Ecdysozoa</taxon>
        <taxon>Arthropoda</taxon>
        <taxon>Chelicerata</taxon>
        <taxon>Arachnida</taxon>
        <taxon>Araneae</taxon>
        <taxon>Araneomorphae</taxon>
        <taxon>Entelegynae</taxon>
        <taxon>Araneoidea</taxon>
        <taxon>Araneidae</taxon>
        <taxon>Caerostris</taxon>
    </lineage>
</organism>
<name>A0AAV4X9H3_9ARAC</name>
<reference evidence="1 2" key="1">
    <citation type="submission" date="2021-06" db="EMBL/GenBank/DDBJ databases">
        <title>Caerostris darwini draft genome.</title>
        <authorList>
            <person name="Kono N."/>
            <person name="Arakawa K."/>
        </authorList>
    </citation>
    <scope>NUCLEOTIDE SEQUENCE [LARGE SCALE GENOMIC DNA]</scope>
</reference>